<feature type="compositionally biased region" description="Polar residues" evidence="2">
    <location>
        <begin position="434"/>
        <end position="443"/>
    </location>
</feature>
<dbReference type="GO" id="GO:0016020">
    <property type="term" value="C:membrane"/>
    <property type="evidence" value="ECO:0007669"/>
    <property type="project" value="GOC"/>
</dbReference>
<protein>
    <recommendedName>
        <fullName evidence="6">Calcineurin-like phosphoesterase domain-containing protein</fullName>
    </recommendedName>
</protein>
<dbReference type="GO" id="GO:0005783">
    <property type="term" value="C:endoplasmic reticulum"/>
    <property type="evidence" value="ECO:0007669"/>
    <property type="project" value="TreeGrafter"/>
</dbReference>
<keyword evidence="5" id="KW-1185">Reference proteome</keyword>
<dbReference type="OrthoDB" id="5977743at2759"/>
<proteinExistence type="predicted"/>
<feature type="compositionally biased region" description="Basic and acidic residues" evidence="2">
    <location>
        <begin position="467"/>
        <end position="478"/>
    </location>
</feature>
<evidence type="ECO:0000313" key="5">
    <source>
        <dbReference type="Proteomes" id="UP000664521"/>
    </source>
</evidence>
<comment type="caution">
    <text evidence="4">The sequence shown here is derived from an EMBL/GenBank/DDBJ whole genome shotgun (WGS) entry which is preliminary data.</text>
</comment>
<feature type="region of interest" description="Disordered" evidence="2">
    <location>
        <begin position="404"/>
        <end position="510"/>
    </location>
</feature>
<keyword evidence="3" id="KW-0812">Transmembrane</keyword>
<organism evidence="4 5">
    <name type="scientific">Heterodermia speciosa</name>
    <dbReference type="NCBI Taxonomy" id="116794"/>
    <lineage>
        <taxon>Eukaryota</taxon>
        <taxon>Fungi</taxon>
        <taxon>Dikarya</taxon>
        <taxon>Ascomycota</taxon>
        <taxon>Pezizomycotina</taxon>
        <taxon>Lecanoromycetes</taxon>
        <taxon>OSLEUM clade</taxon>
        <taxon>Lecanoromycetidae</taxon>
        <taxon>Caliciales</taxon>
        <taxon>Physciaceae</taxon>
        <taxon>Heterodermia</taxon>
    </lineage>
</organism>
<sequence>MYLRKSFRQLQQTLDPETILFLGDLFDGGREWSTPPGEKDRFSSDRQWRKYGEDFWLREYYRFSRIFFEPWFDSTSNHRLRKIVAGLPGNHDLGLGMGIRMPVRRRFQAYFGSGNRIDLIGNHSFVSVDTVSLSAKGQPNHDAVDSGTRKPEDIWGPTEDFLSDVKDEKDRMIYRQLRVFQGKPENEPLDRRIFDLEADILHLPKGRSHEPIDTDIPSILLTHVPLYRASGTPCGPLRERYPQAKNEAGELLESDDRNAIRVEAGVQYQNVLTPEITKELVEKIGDLEHAFSGDDHDYCEVVHRGYTSKNGGIREITVKSMSWAMGVRKPGFLMLSLWNPLDKNGKSVSTPSTKPPGHSTTLQSHLCLLPDQLSILTRYTYLLAFTVLVITINSFLTVYRNPTSSSSDTLSHPLLPLSKPPSTTNGARPKAVSALSTHPSQTGLAARSNASRARSASPFKGYALPARDSDHDVHDQGTHRYGYSADSGWDGGTNGHHNPGKENKKESERGWDEVDLYNDRPGRKGMYTRGRRREGIWAVGELVWKALSKVAIAGLGWYFWLLWTS</sequence>
<dbReference type="PANTHER" id="PTHR13315:SF4">
    <property type="entry name" value="METALLOPHOSPHOESTERASE, ISOFORM E"/>
    <property type="match status" value="1"/>
</dbReference>
<accession>A0A8H3G692</accession>
<dbReference type="EMBL" id="CAJPDS010000102">
    <property type="protein sequence ID" value="CAF9937542.1"/>
    <property type="molecule type" value="Genomic_DNA"/>
</dbReference>
<evidence type="ECO:0000256" key="1">
    <source>
        <dbReference type="ARBA" id="ARBA00023136"/>
    </source>
</evidence>
<feature type="compositionally biased region" description="Basic and acidic residues" evidence="2">
    <location>
        <begin position="499"/>
        <end position="510"/>
    </location>
</feature>
<dbReference type="InterPro" id="IPR029052">
    <property type="entry name" value="Metallo-depent_PP-like"/>
</dbReference>
<keyword evidence="1 3" id="KW-0472">Membrane</keyword>
<feature type="transmembrane region" description="Helical" evidence="3">
    <location>
        <begin position="379"/>
        <end position="399"/>
    </location>
</feature>
<dbReference type="InterPro" id="IPR033308">
    <property type="entry name" value="PGAP5/Cdc1/Ted1"/>
</dbReference>
<evidence type="ECO:0000256" key="2">
    <source>
        <dbReference type="SAM" id="MobiDB-lite"/>
    </source>
</evidence>
<feature type="compositionally biased region" description="Low complexity" evidence="2">
    <location>
        <begin position="409"/>
        <end position="424"/>
    </location>
</feature>
<dbReference type="GO" id="GO:0006506">
    <property type="term" value="P:GPI anchor biosynthetic process"/>
    <property type="evidence" value="ECO:0007669"/>
    <property type="project" value="InterPro"/>
</dbReference>
<name>A0A8H3G692_9LECA</name>
<dbReference type="AlphaFoldDB" id="A0A8H3G692"/>
<evidence type="ECO:0000256" key="3">
    <source>
        <dbReference type="SAM" id="Phobius"/>
    </source>
</evidence>
<evidence type="ECO:0008006" key="6">
    <source>
        <dbReference type="Google" id="ProtNLM"/>
    </source>
</evidence>
<keyword evidence="3" id="KW-1133">Transmembrane helix</keyword>
<evidence type="ECO:0000313" key="4">
    <source>
        <dbReference type="EMBL" id="CAF9937542.1"/>
    </source>
</evidence>
<feature type="transmembrane region" description="Helical" evidence="3">
    <location>
        <begin position="536"/>
        <end position="560"/>
    </location>
</feature>
<reference evidence="4" key="1">
    <citation type="submission" date="2021-03" db="EMBL/GenBank/DDBJ databases">
        <authorList>
            <person name="Tagirdzhanova G."/>
        </authorList>
    </citation>
    <scope>NUCLEOTIDE SEQUENCE</scope>
</reference>
<gene>
    <name evidence="4" type="ORF">HETSPECPRED_000575</name>
</gene>
<feature type="compositionally biased region" description="Low complexity" evidence="2">
    <location>
        <begin position="445"/>
        <end position="457"/>
    </location>
</feature>
<dbReference type="Proteomes" id="UP000664521">
    <property type="component" value="Unassembled WGS sequence"/>
</dbReference>
<dbReference type="PANTHER" id="PTHR13315">
    <property type="entry name" value="METALLO PHOSPHOESTERASE RELATED"/>
    <property type="match status" value="1"/>
</dbReference>
<dbReference type="SUPFAM" id="SSF56300">
    <property type="entry name" value="Metallo-dependent phosphatases"/>
    <property type="match status" value="1"/>
</dbReference>